<keyword evidence="2" id="KW-0812">Transmembrane</keyword>
<organism evidence="3 4">
    <name type="scientific">Roseibium salinum</name>
    <dbReference type="NCBI Taxonomy" id="1604349"/>
    <lineage>
        <taxon>Bacteria</taxon>
        <taxon>Pseudomonadati</taxon>
        <taxon>Pseudomonadota</taxon>
        <taxon>Alphaproteobacteria</taxon>
        <taxon>Hyphomicrobiales</taxon>
        <taxon>Stappiaceae</taxon>
        <taxon>Roseibium</taxon>
    </lineage>
</organism>
<gene>
    <name evidence="3" type="ORF">ON753_06565</name>
</gene>
<feature type="compositionally biased region" description="Basic and acidic residues" evidence="1">
    <location>
        <begin position="540"/>
        <end position="551"/>
    </location>
</feature>
<evidence type="ECO:0000313" key="3">
    <source>
        <dbReference type="EMBL" id="MCX2722068.1"/>
    </source>
</evidence>
<keyword evidence="2" id="KW-1133">Transmembrane helix</keyword>
<dbReference type="PANTHER" id="PTHR38766">
    <property type="entry name" value="FLAGELLAR PROTEIN FLIO"/>
    <property type="match status" value="1"/>
</dbReference>
<feature type="compositionally biased region" description="Basic and acidic residues" evidence="1">
    <location>
        <begin position="349"/>
        <end position="359"/>
    </location>
</feature>
<evidence type="ECO:0000256" key="2">
    <source>
        <dbReference type="SAM" id="Phobius"/>
    </source>
</evidence>
<feature type="region of interest" description="Disordered" evidence="1">
    <location>
        <begin position="104"/>
        <end position="559"/>
    </location>
</feature>
<accession>A0ABT3QYP3</accession>
<feature type="compositionally biased region" description="Pro residues" evidence="1">
    <location>
        <begin position="363"/>
        <end position="375"/>
    </location>
</feature>
<dbReference type="PANTHER" id="PTHR38766:SF1">
    <property type="entry name" value="FLAGELLAR PROTEIN FLIO"/>
    <property type="match status" value="1"/>
</dbReference>
<dbReference type="EMBL" id="JAPEVI010000003">
    <property type="protein sequence ID" value="MCX2722068.1"/>
    <property type="molecule type" value="Genomic_DNA"/>
</dbReference>
<dbReference type="RefSeq" id="WP_265961771.1">
    <property type="nucleotide sequence ID" value="NZ_JAPEVI010000003.1"/>
</dbReference>
<feature type="compositionally biased region" description="Polar residues" evidence="1">
    <location>
        <begin position="252"/>
        <end position="265"/>
    </location>
</feature>
<protein>
    <submittedName>
        <fullName evidence="3">Flagellar biosynthetic protein FliO</fullName>
    </submittedName>
</protein>
<keyword evidence="2" id="KW-0472">Membrane</keyword>
<feature type="compositionally biased region" description="Pro residues" evidence="1">
    <location>
        <begin position="144"/>
        <end position="160"/>
    </location>
</feature>
<keyword evidence="4" id="KW-1185">Reference proteome</keyword>
<evidence type="ECO:0000256" key="1">
    <source>
        <dbReference type="SAM" id="MobiDB-lite"/>
    </source>
</evidence>
<name>A0ABT3QYP3_9HYPH</name>
<keyword evidence="3" id="KW-0966">Cell projection</keyword>
<evidence type="ECO:0000313" key="4">
    <source>
        <dbReference type="Proteomes" id="UP001300261"/>
    </source>
</evidence>
<feature type="compositionally biased region" description="Acidic residues" evidence="1">
    <location>
        <begin position="472"/>
        <end position="494"/>
    </location>
</feature>
<feature type="transmembrane region" description="Helical" evidence="2">
    <location>
        <begin position="18"/>
        <end position="39"/>
    </location>
</feature>
<dbReference type="Proteomes" id="UP001300261">
    <property type="component" value="Unassembled WGS sequence"/>
</dbReference>
<feature type="compositionally biased region" description="Low complexity" evidence="1">
    <location>
        <begin position="425"/>
        <end position="436"/>
    </location>
</feature>
<feature type="compositionally biased region" description="Low complexity" evidence="1">
    <location>
        <begin position="161"/>
        <end position="202"/>
    </location>
</feature>
<dbReference type="InterPro" id="IPR052205">
    <property type="entry name" value="FliO/MopB"/>
</dbReference>
<proteinExistence type="predicted"/>
<comment type="caution">
    <text evidence="3">The sequence shown here is derived from an EMBL/GenBank/DDBJ whole genome shotgun (WGS) entry which is preliminary data.</text>
</comment>
<reference evidence="3 4" key="1">
    <citation type="journal article" date="2016" name="Int. J. Syst. Evol. Microbiol.">
        <title>Labrenzia salina sp. nov., isolated from the rhizosphere of the halophyte Arthrocnemum macrostachyum.</title>
        <authorList>
            <person name="Camacho M."/>
            <person name="Redondo-Gomez S."/>
            <person name="Rodriguez-Llorente I."/>
            <person name="Rohde M."/>
            <person name="Sproer C."/>
            <person name="Schumann P."/>
            <person name="Klenk H.P."/>
            <person name="Montero-Calasanz M.D.C."/>
        </authorList>
    </citation>
    <scope>NUCLEOTIDE SEQUENCE [LARGE SCALE GENOMIC DNA]</scope>
    <source>
        <strain evidence="3 4">DSM 29163</strain>
    </source>
</reference>
<keyword evidence="3" id="KW-0969">Cilium</keyword>
<keyword evidence="3" id="KW-0282">Flagellum</keyword>
<sequence length="559" mass="57817">MYNWIETTFNVSGGVTQVIAVLLALAAVLLLFGLFIFILRRLMGSDPQQNRSRQPRIAVMDSAAVDTKRRLILIRRDNIEHLILVGGPSDVVVEQNIIRHAPLGSARPGTMAQAGVPGQVKSPVAPGPDLPPRPDEWAAATETAPPPPAVQARPPSPAPRPAAAASPSAPAATSAPARAPAAPSAPAPTATAPVAPAAPRQPAMEKARINPFAAKPPQTDAKPATASLDVRPDPKPEPAGSTGRAADLLRAATQNGFNRTVSKPQSPAVPPVADMAAGAEKAHQAPEVKVEPAPVREEATPAASDTASPFKSLTRPFSPRERPSYGGYSITPPASGPAARAKTALLKPVEAEQPAHKIEPVLPAAPAPAAPPPQPEQQAETDRIAPDVPDERHEDAGEVPAEPETAGVAAREEDRVSEETDSTPAAAADQDETATASLAEPEAAGPSGNEPQEDGAAETVAPKTVTQRDIELDLGDLIVDDGPAEAEPGPDDLADTQPDRQDQAQGAGDTPERSSAPEVKLTDTDVKPAAKPSAGLGDRNPIEEEMARILDELGGQSRG</sequence>
<feature type="compositionally biased region" description="Basic and acidic residues" evidence="1">
    <location>
        <begin position="280"/>
        <end position="299"/>
    </location>
</feature>
<feature type="compositionally biased region" description="Basic and acidic residues" evidence="1">
    <location>
        <begin position="380"/>
        <end position="396"/>
    </location>
</feature>